<reference evidence="1" key="1">
    <citation type="submission" date="2016-05" db="EMBL/GenBank/DDBJ databases">
        <title>WGS assembly of Xenopus laevis.</title>
        <authorList>
            <person name="Session A."/>
            <person name="Uno Y."/>
            <person name="Kwon T."/>
            <person name="Chapman J."/>
            <person name="Toyoda A."/>
            <person name="Takahashi S."/>
            <person name="Fukui A."/>
            <person name="Hikosaka A."/>
            <person name="Putnam N."/>
            <person name="Stites J."/>
            <person name="Van Heeringen S."/>
            <person name="Quigley I."/>
            <person name="Heinz S."/>
            <person name="Hellsten U."/>
            <person name="Lyons J."/>
            <person name="Suzuki A."/>
            <person name="Kondo M."/>
            <person name="Ogino H."/>
            <person name="Ochi H."/>
            <person name="Bogdanovic O."/>
            <person name="Lister R."/>
            <person name="Georgiou G."/>
            <person name="Paranjpe S."/>
            <person name="Van Kruijsbergen I."/>
            <person name="Mozaffari S."/>
            <person name="Shu S."/>
            <person name="Schmutz J."/>
            <person name="Jenkins J."/>
            <person name="Grimwood J."/>
            <person name="Carlson J."/>
            <person name="Mitros T."/>
            <person name="Simakov O."/>
            <person name="Heald R."/>
            <person name="Miller K."/>
            <person name="Haudenschild C."/>
            <person name="Kuroki Y."/>
            <person name="Tanaka T."/>
            <person name="Michiue T."/>
            <person name="Watanabe M."/>
            <person name="Kinoshita T."/>
            <person name="Ohta Y."/>
            <person name="Mawaribuchi S."/>
            <person name="Suzuki Y."/>
            <person name="Haramoto Y."/>
            <person name="Yamamoto T."/>
            <person name="Takagi C."/>
            <person name="Kitzman J."/>
            <person name="Shendure J."/>
            <person name="Nakayama T."/>
            <person name="Izutsu Y."/>
            <person name="Robert J."/>
            <person name="Dichmann D."/>
            <person name="Flajnik M."/>
            <person name="Houston D."/>
            <person name="Marcotte E."/>
            <person name="Wallingford J."/>
            <person name="Ito Y."/>
            <person name="Asashima M."/>
            <person name="Ueno N."/>
            <person name="Matsuda Y."/>
            <person name="Jan Veenstra G."/>
            <person name="Fujiyama A."/>
            <person name="Harland R."/>
            <person name="Taira M."/>
            <person name="Rokhsar D.S."/>
        </authorList>
    </citation>
    <scope>NUCLEOTIDE SEQUENCE</scope>
    <source>
        <strain evidence="1">J</strain>
        <tissue evidence="1">Blood</tissue>
    </source>
</reference>
<proteinExistence type="predicted"/>
<organism evidence="1">
    <name type="scientific">Xenopus laevis</name>
    <name type="common">African clawed frog</name>
    <dbReference type="NCBI Taxonomy" id="8355"/>
    <lineage>
        <taxon>Eukaryota</taxon>
        <taxon>Metazoa</taxon>
        <taxon>Chordata</taxon>
        <taxon>Craniata</taxon>
        <taxon>Vertebrata</taxon>
        <taxon>Euteleostomi</taxon>
        <taxon>Amphibia</taxon>
        <taxon>Batrachia</taxon>
        <taxon>Anura</taxon>
        <taxon>Pipoidea</taxon>
        <taxon>Pipidae</taxon>
        <taxon>Xenopodinae</taxon>
        <taxon>Xenopus</taxon>
        <taxon>Xenopus</taxon>
    </lineage>
</organism>
<dbReference type="EMBL" id="KV467280">
    <property type="protein sequence ID" value="OCT56422.1"/>
    <property type="molecule type" value="Genomic_DNA"/>
</dbReference>
<dbReference type="Proteomes" id="UP000694892">
    <property type="component" value="Unassembled WGS sequence"/>
</dbReference>
<sequence>MENPPPLPMNSWGTTETFQEHKLIESKSVTNQLLLVYTMGNGISIFYCYTDFVYYRRQTEGGVQCGNRVH</sequence>
<evidence type="ECO:0000313" key="1">
    <source>
        <dbReference type="EMBL" id="OCT56422.1"/>
    </source>
</evidence>
<name>A0A974BQU8_XENLA</name>
<dbReference type="AlphaFoldDB" id="A0A974BQU8"/>
<gene>
    <name evidence="1" type="ORF">XELAEV_18000125mg</name>
</gene>
<protein>
    <submittedName>
        <fullName evidence="1">Uncharacterized protein</fullName>
    </submittedName>
</protein>
<accession>A0A974BQU8</accession>